<reference evidence="1" key="2">
    <citation type="journal article" date="2015" name="Data Brief">
        <title>Shoot transcriptome of the giant reed, Arundo donax.</title>
        <authorList>
            <person name="Barrero R.A."/>
            <person name="Guerrero F.D."/>
            <person name="Moolhuijzen P."/>
            <person name="Goolsby J.A."/>
            <person name="Tidwell J."/>
            <person name="Bellgard S.E."/>
            <person name="Bellgard M.I."/>
        </authorList>
    </citation>
    <scope>NUCLEOTIDE SEQUENCE</scope>
    <source>
        <tissue evidence="1">Shoot tissue taken approximately 20 cm above the soil surface</tissue>
    </source>
</reference>
<dbReference type="EMBL" id="GBRH01169860">
    <property type="protein sequence ID" value="JAE28036.1"/>
    <property type="molecule type" value="Transcribed_RNA"/>
</dbReference>
<name>A0A0A9GZN1_ARUDO</name>
<reference evidence="1" key="1">
    <citation type="submission" date="2014-09" db="EMBL/GenBank/DDBJ databases">
        <authorList>
            <person name="Magalhaes I.L.F."/>
            <person name="Oliveira U."/>
            <person name="Santos F.R."/>
            <person name="Vidigal T.H.D.A."/>
            <person name="Brescovit A.D."/>
            <person name="Santos A.J."/>
        </authorList>
    </citation>
    <scope>NUCLEOTIDE SEQUENCE</scope>
    <source>
        <tissue evidence="1">Shoot tissue taken approximately 20 cm above the soil surface</tissue>
    </source>
</reference>
<accession>A0A0A9GZN1</accession>
<dbReference type="AlphaFoldDB" id="A0A0A9GZN1"/>
<evidence type="ECO:0000313" key="1">
    <source>
        <dbReference type="EMBL" id="JAE28036.1"/>
    </source>
</evidence>
<organism evidence="1">
    <name type="scientific">Arundo donax</name>
    <name type="common">Giant reed</name>
    <name type="synonym">Donax arundinaceus</name>
    <dbReference type="NCBI Taxonomy" id="35708"/>
    <lineage>
        <taxon>Eukaryota</taxon>
        <taxon>Viridiplantae</taxon>
        <taxon>Streptophyta</taxon>
        <taxon>Embryophyta</taxon>
        <taxon>Tracheophyta</taxon>
        <taxon>Spermatophyta</taxon>
        <taxon>Magnoliopsida</taxon>
        <taxon>Liliopsida</taxon>
        <taxon>Poales</taxon>
        <taxon>Poaceae</taxon>
        <taxon>PACMAD clade</taxon>
        <taxon>Arundinoideae</taxon>
        <taxon>Arundineae</taxon>
        <taxon>Arundo</taxon>
    </lineage>
</organism>
<proteinExistence type="predicted"/>
<sequence>MENEKHEVRTPRTRSLGISLLVRFARSTCVHFLGMLHCEGDLIRVIRSGPVGI</sequence>
<protein>
    <submittedName>
        <fullName evidence="1">Uncharacterized protein</fullName>
    </submittedName>
</protein>